<dbReference type="AlphaFoldDB" id="A0A9J7MEK5"/>
<feature type="repeat" description="ANK" evidence="1">
    <location>
        <begin position="2"/>
        <end position="34"/>
    </location>
</feature>
<dbReference type="Pfam" id="PF00023">
    <property type="entry name" value="Ank"/>
    <property type="match status" value="1"/>
</dbReference>
<organism evidence="2 3">
    <name type="scientific">Branchiostoma floridae</name>
    <name type="common">Florida lancelet</name>
    <name type="synonym">Amphioxus</name>
    <dbReference type="NCBI Taxonomy" id="7739"/>
    <lineage>
        <taxon>Eukaryota</taxon>
        <taxon>Metazoa</taxon>
        <taxon>Chordata</taxon>
        <taxon>Cephalochordata</taxon>
        <taxon>Leptocardii</taxon>
        <taxon>Amphioxiformes</taxon>
        <taxon>Branchiostomatidae</taxon>
        <taxon>Branchiostoma</taxon>
    </lineage>
</organism>
<reference evidence="2" key="1">
    <citation type="journal article" date="2020" name="Nat. Ecol. Evol.">
        <title>Deeply conserved synteny resolves early events in vertebrate evolution.</title>
        <authorList>
            <person name="Simakov O."/>
            <person name="Marletaz F."/>
            <person name="Yue J.X."/>
            <person name="O'Connell B."/>
            <person name="Jenkins J."/>
            <person name="Brandt A."/>
            <person name="Calef R."/>
            <person name="Tung C.H."/>
            <person name="Huang T.K."/>
            <person name="Schmutz J."/>
            <person name="Satoh N."/>
            <person name="Yu J.K."/>
            <person name="Putnam N.H."/>
            <person name="Green R.E."/>
            <person name="Rokhsar D.S."/>
        </authorList>
    </citation>
    <scope>NUCLEOTIDE SEQUENCE [LARGE SCALE GENOMIC DNA]</scope>
    <source>
        <strain evidence="2">S238N-H82</strain>
    </source>
</reference>
<dbReference type="OrthoDB" id="10254927at2759"/>
<dbReference type="Gene3D" id="1.25.40.20">
    <property type="entry name" value="Ankyrin repeat-containing domain"/>
    <property type="match status" value="1"/>
</dbReference>
<keyword evidence="2" id="KW-1185">Reference proteome</keyword>
<evidence type="ECO:0000313" key="2">
    <source>
        <dbReference type="Proteomes" id="UP000001554"/>
    </source>
</evidence>
<accession>A0A9J7MEK5</accession>
<name>A0A9J7MEK5_BRAFL</name>
<dbReference type="InterPro" id="IPR002110">
    <property type="entry name" value="Ankyrin_rpt"/>
</dbReference>
<sequence>MQENTALHNAATYGHPECVKELLTAGADSTVRNKDGKAAEEVVGQHLGCREPVTPEHREAVLKAFREYQGKTKMWLGNWYKNIKCRAEDA</sequence>
<dbReference type="PROSITE" id="PS50297">
    <property type="entry name" value="ANK_REP_REGION"/>
    <property type="match status" value="1"/>
</dbReference>
<dbReference type="PROSITE" id="PS50088">
    <property type="entry name" value="ANK_REPEAT"/>
    <property type="match status" value="1"/>
</dbReference>
<dbReference type="SMART" id="SM00248">
    <property type="entry name" value="ANK"/>
    <property type="match status" value="1"/>
</dbReference>
<evidence type="ECO:0000256" key="1">
    <source>
        <dbReference type="PROSITE-ProRule" id="PRU00023"/>
    </source>
</evidence>
<protein>
    <submittedName>
        <fullName evidence="3">Ankyrin repeat and SOCS box protein 10-like</fullName>
    </submittedName>
</protein>
<dbReference type="SUPFAM" id="SSF48403">
    <property type="entry name" value="Ankyrin repeat"/>
    <property type="match status" value="1"/>
</dbReference>
<gene>
    <name evidence="3" type="primary">LOC118432342</name>
</gene>
<dbReference type="InterPro" id="IPR036770">
    <property type="entry name" value="Ankyrin_rpt-contain_sf"/>
</dbReference>
<evidence type="ECO:0000313" key="3">
    <source>
        <dbReference type="RefSeq" id="XP_035699787.1"/>
    </source>
</evidence>
<keyword evidence="1" id="KW-0040">ANK repeat</keyword>
<dbReference type="GeneID" id="118432342"/>
<dbReference type="Proteomes" id="UP000001554">
    <property type="component" value="Chromosome 15"/>
</dbReference>
<reference evidence="3" key="2">
    <citation type="submission" date="2025-08" db="UniProtKB">
        <authorList>
            <consortium name="RefSeq"/>
        </authorList>
    </citation>
    <scope>IDENTIFICATION</scope>
    <source>
        <strain evidence="3">S238N-H82</strain>
        <tissue evidence="3">Testes</tissue>
    </source>
</reference>
<proteinExistence type="predicted"/>
<dbReference type="KEGG" id="bfo:118432342"/>
<dbReference type="RefSeq" id="XP_035699787.1">
    <property type="nucleotide sequence ID" value="XM_035843894.1"/>
</dbReference>